<protein>
    <submittedName>
        <fullName evidence="1">Uncharacterized protein</fullName>
    </submittedName>
</protein>
<sequence>MADLEELVLGGASAVTDLRPLARLSQLKVLDVENGRRVLDYSPLGGIPSLRRLAVGPSISGSRTDAESVEFLRTLPDLDAVCWDPRVRSLDYSPFLTLTNASMIALRGQKGMTPSLADLEWALPGMQAHAAEVADEQWVLHSHDGSVAVLDTDITGRRAFREPTEQERETILTTPFATKTDEWEDELRGAISGTTIRTLGSTARTRTEKFWVRVESPERADQHPLPLHREHIVGKFAFVGSAEGPLLIWDSPIASEDDPTSIHAFFTGNVDAATSRPEPEAVDDDDYYDYEDCVSLSPARALVRVEGTLRERVVLVDLERASPGGTWSAIVAAFTQFGGEIVAGPELGPNTIPHLPTVEPVFWIRRRSNEPEGSYLSRYGASPQH</sequence>
<dbReference type="EMBL" id="JBHTBE010000001">
    <property type="protein sequence ID" value="MFC7267341.1"/>
    <property type="molecule type" value="Genomic_DNA"/>
</dbReference>
<accession>A0ABW2H8L1</accession>
<keyword evidence="2" id="KW-1185">Reference proteome</keyword>
<comment type="caution">
    <text evidence="1">The sequence shown here is derived from an EMBL/GenBank/DDBJ whole genome shotgun (WGS) entry which is preliminary data.</text>
</comment>
<organism evidence="1 2">
    <name type="scientific">Microbacterium fluvii</name>
    <dbReference type="NCBI Taxonomy" id="415215"/>
    <lineage>
        <taxon>Bacteria</taxon>
        <taxon>Bacillati</taxon>
        <taxon>Actinomycetota</taxon>
        <taxon>Actinomycetes</taxon>
        <taxon>Micrococcales</taxon>
        <taxon>Microbacteriaceae</taxon>
        <taxon>Microbacterium</taxon>
    </lineage>
</organism>
<evidence type="ECO:0000313" key="1">
    <source>
        <dbReference type="EMBL" id="MFC7267341.1"/>
    </source>
</evidence>
<dbReference type="RefSeq" id="WP_345449244.1">
    <property type="nucleotide sequence ID" value="NZ_BAABKW010000008.1"/>
</dbReference>
<dbReference type="Proteomes" id="UP001596507">
    <property type="component" value="Unassembled WGS sequence"/>
</dbReference>
<proteinExistence type="predicted"/>
<reference evidence="2" key="1">
    <citation type="journal article" date="2019" name="Int. J. Syst. Evol. Microbiol.">
        <title>The Global Catalogue of Microorganisms (GCM) 10K type strain sequencing project: providing services to taxonomists for standard genome sequencing and annotation.</title>
        <authorList>
            <consortium name="The Broad Institute Genomics Platform"/>
            <consortium name="The Broad Institute Genome Sequencing Center for Infectious Disease"/>
            <person name="Wu L."/>
            <person name="Ma J."/>
        </authorList>
    </citation>
    <scope>NUCLEOTIDE SEQUENCE [LARGE SCALE GENOMIC DNA]</scope>
    <source>
        <strain evidence="2">CGMCC 1.15772</strain>
    </source>
</reference>
<gene>
    <name evidence="1" type="ORF">ACFQRL_00060</name>
</gene>
<evidence type="ECO:0000313" key="2">
    <source>
        <dbReference type="Proteomes" id="UP001596507"/>
    </source>
</evidence>
<name>A0ABW2H8L1_9MICO</name>